<proteinExistence type="predicted"/>
<dbReference type="AlphaFoldDB" id="A0A410PS87"/>
<dbReference type="Pfam" id="PF11193">
    <property type="entry name" value="DUF2812"/>
    <property type="match status" value="1"/>
</dbReference>
<dbReference type="InterPro" id="IPR021359">
    <property type="entry name" value="DUF2812"/>
</dbReference>
<dbReference type="EMBL" id="CP035281">
    <property type="protein sequence ID" value="QAT41851.1"/>
    <property type="molecule type" value="Genomic_DNA"/>
</dbReference>
<evidence type="ECO:0000313" key="2">
    <source>
        <dbReference type="EMBL" id="QAT41851.1"/>
    </source>
</evidence>
<feature type="transmembrane region" description="Helical" evidence="1">
    <location>
        <begin position="243"/>
        <end position="262"/>
    </location>
</feature>
<dbReference type="Proteomes" id="UP000287601">
    <property type="component" value="Chromosome"/>
</dbReference>
<keyword evidence="1" id="KW-0812">Transmembrane</keyword>
<accession>A0A410PS87</accession>
<keyword evidence="1" id="KW-0472">Membrane</keyword>
<feature type="transmembrane region" description="Helical" evidence="1">
    <location>
        <begin position="274"/>
        <end position="293"/>
    </location>
</feature>
<sequence length="294" mass="34921">MRHIFRYFSFDTLDYRAAERFLNDMAERGYEFKGTGKGWIRNIAIFEKNERAKERKYAIDVAKRKEEEKESYYRFYKDLGWEKVDCFHSSMYIFSAQKNNTVKFYTDKLSERSMLKKAVINNGELSNHISQFICMLIISSSFMGGKENRNDLTVYGFKIFFSLIMGYYALKVAIKLIYALKGWKARDTHAEEQIQRALREINKVCQILFFLFLPVVCLIRFFYHMWEKEFVIKGAAGMELELIQLLLCMASILITSVTTYLVAMYPDKDRWKVLDFIGIFMYFAALWSFLTYIL</sequence>
<feature type="transmembrane region" description="Helical" evidence="1">
    <location>
        <begin position="201"/>
        <end position="223"/>
    </location>
</feature>
<evidence type="ECO:0000313" key="3">
    <source>
        <dbReference type="Proteomes" id="UP000287601"/>
    </source>
</evidence>
<reference evidence="2 3" key="1">
    <citation type="submission" date="2019-01" db="EMBL/GenBank/DDBJ databases">
        <title>Draft genomes of a novel of Aminipila strains.</title>
        <authorList>
            <person name="Ma S."/>
        </authorList>
    </citation>
    <scope>NUCLEOTIDE SEQUENCE [LARGE SCALE GENOMIC DNA]</scope>
    <source>
        <strain evidence="3">JN-39</strain>
    </source>
</reference>
<name>A0A410PS87_9FIRM</name>
<gene>
    <name evidence="2" type="ORF">EQM06_00660</name>
</gene>
<protein>
    <submittedName>
        <fullName evidence="2">DUF2812 domain-containing protein</fullName>
    </submittedName>
</protein>
<dbReference type="OrthoDB" id="1928173at2"/>
<evidence type="ECO:0000256" key="1">
    <source>
        <dbReference type="SAM" id="Phobius"/>
    </source>
</evidence>
<organism evidence="2 3">
    <name type="scientific">Aminipila luticellarii</name>
    <dbReference type="NCBI Taxonomy" id="2507160"/>
    <lineage>
        <taxon>Bacteria</taxon>
        <taxon>Bacillati</taxon>
        <taxon>Bacillota</taxon>
        <taxon>Clostridia</taxon>
        <taxon>Peptostreptococcales</taxon>
        <taxon>Anaerovoracaceae</taxon>
        <taxon>Aminipila</taxon>
    </lineage>
</organism>
<keyword evidence="1" id="KW-1133">Transmembrane helix</keyword>
<feature type="transmembrane region" description="Helical" evidence="1">
    <location>
        <begin position="155"/>
        <end position="180"/>
    </location>
</feature>
<keyword evidence="3" id="KW-1185">Reference proteome</keyword>
<dbReference type="RefSeq" id="WP_128744505.1">
    <property type="nucleotide sequence ID" value="NZ_CP035281.1"/>
</dbReference>
<dbReference type="KEGG" id="amij:EQM06_00660"/>